<proteinExistence type="predicted"/>
<protein>
    <submittedName>
        <fullName evidence="1">Uncharacterized protein</fullName>
    </submittedName>
</protein>
<evidence type="ECO:0000313" key="2">
    <source>
        <dbReference type="Proteomes" id="UP000178710"/>
    </source>
</evidence>
<dbReference type="AlphaFoldDB" id="A0A1G2KP18"/>
<gene>
    <name evidence="1" type="ORF">A3C12_01965</name>
</gene>
<accession>A0A1G2KP18</accession>
<organism evidence="1 2">
    <name type="scientific">Candidatus Sungbacteria bacterium RIFCSPHIGHO2_02_FULL_49_20</name>
    <dbReference type="NCBI Taxonomy" id="1802272"/>
    <lineage>
        <taxon>Bacteria</taxon>
        <taxon>Candidatus Sungiibacteriota</taxon>
    </lineage>
</organism>
<comment type="caution">
    <text evidence="1">The sequence shown here is derived from an EMBL/GenBank/DDBJ whole genome shotgun (WGS) entry which is preliminary data.</text>
</comment>
<name>A0A1G2KP18_9BACT</name>
<reference evidence="1 2" key="1">
    <citation type="journal article" date="2016" name="Nat. Commun.">
        <title>Thousands of microbial genomes shed light on interconnected biogeochemical processes in an aquifer system.</title>
        <authorList>
            <person name="Anantharaman K."/>
            <person name="Brown C.T."/>
            <person name="Hug L.A."/>
            <person name="Sharon I."/>
            <person name="Castelle C.J."/>
            <person name="Probst A.J."/>
            <person name="Thomas B.C."/>
            <person name="Singh A."/>
            <person name="Wilkins M.J."/>
            <person name="Karaoz U."/>
            <person name="Brodie E.L."/>
            <person name="Williams K.H."/>
            <person name="Hubbard S.S."/>
            <person name="Banfield J.F."/>
        </authorList>
    </citation>
    <scope>NUCLEOTIDE SEQUENCE [LARGE SCALE GENOMIC DNA]</scope>
</reference>
<sequence>MVDIRAELFFFIRHITNQQEFLKKAKEIEGRLFDEIFSDPNAVLRGWQRSVEGLKGQPEVQRRMELKYADIALPKMIDIFLHSDSRHDAWRAHLTIGGKDGPSRSARKDPRVLELAANVLGLAR</sequence>
<dbReference type="Proteomes" id="UP000178710">
    <property type="component" value="Unassembled WGS sequence"/>
</dbReference>
<dbReference type="EMBL" id="MHQK01000034">
    <property type="protein sequence ID" value="OHA01147.1"/>
    <property type="molecule type" value="Genomic_DNA"/>
</dbReference>
<evidence type="ECO:0000313" key="1">
    <source>
        <dbReference type="EMBL" id="OHA01147.1"/>
    </source>
</evidence>